<dbReference type="Proteomes" id="UP000275078">
    <property type="component" value="Unassembled WGS sequence"/>
</dbReference>
<dbReference type="EMBL" id="ML119772">
    <property type="protein sequence ID" value="RPA75079.1"/>
    <property type="molecule type" value="Genomic_DNA"/>
</dbReference>
<reference evidence="2 3" key="1">
    <citation type="journal article" date="2018" name="Nat. Ecol. Evol.">
        <title>Pezizomycetes genomes reveal the molecular basis of ectomycorrhizal truffle lifestyle.</title>
        <authorList>
            <person name="Murat C."/>
            <person name="Payen T."/>
            <person name="Noel B."/>
            <person name="Kuo A."/>
            <person name="Morin E."/>
            <person name="Chen J."/>
            <person name="Kohler A."/>
            <person name="Krizsan K."/>
            <person name="Balestrini R."/>
            <person name="Da Silva C."/>
            <person name="Montanini B."/>
            <person name="Hainaut M."/>
            <person name="Levati E."/>
            <person name="Barry K.W."/>
            <person name="Belfiori B."/>
            <person name="Cichocki N."/>
            <person name="Clum A."/>
            <person name="Dockter R.B."/>
            <person name="Fauchery L."/>
            <person name="Guy J."/>
            <person name="Iotti M."/>
            <person name="Le Tacon F."/>
            <person name="Lindquist E.A."/>
            <person name="Lipzen A."/>
            <person name="Malagnac F."/>
            <person name="Mello A."/>
            <person name="Molinier V."/>
            <person name="Miyauchi S."/>
            <person name="Poulain J."/>
            <person name="Riccioni C."/>
            <person name="Rubini A."/>
            <person name="Sitrit Y."/>
            <person name="Splivallo R."/>
            <person name="Traeger S."/>
            <person name="Wang M."/>
            <person name="Zifcakova L."/>
            <person name="Wipf D."/>
            <person name="Zambonelli A."/>
            <person name="Paolocci F."/>
            <person name="Nowrousian M."/>
            <person name="Ottonello S."/>
            <person name="Baldrian P."/>
            <person name="Spatafora J.W."/>
            <person name="Henrissat B."/>
            <person name="Nagy L.G."/>
            <person name="Aury J.M."/>
            <person name="Wincker P."/>
            <person name="Grigoriev I.V."/>
            <person name="Bonfante P."/>
            <person name="Martin F.M."/>
        </authorList>
    </citation>
    <scope>NUCLEOTIDE SEQUENCE [LARGE SCALE GENOMIC DNA]</scope>
    <source>
        <strain evidence="2 3">RN42</strain>
    </source>
</reference>
<gene>
    <name evidence="2" type="ORF">BJ508DRAFT_365882</name>
</gene>
<feature type="region of interest" description="Disordered" evidence="1">
    <location>
        <begin position="15"/>
        <end position="102"/>
    </location>
</feature>
<name>A0A3N4HMW1_ASCIM</name>
<evidence type="ECO:0000313" key="3">
    <source>
        <dbReference type="Proteomes" id="UP000275078"/>
    </source>
</evidence>
<accession>A0A3N4HMW1</accession>
<feature type="compositionally biased region" description="Polar residues" evidence="1">
    <location>
        <begin position="31"/>
        <end position="62"/>
    </location>
</feature>
<proteinExistence type="predicted"/>
<protein>
    <submittedName>
        <fullName evidence="2">Uncharacterized protein</fullName>
    </submittedName>
</protein>
<evidence type="ECO:0000256" key="1">
    <source>
        <dbReference type="SAM" id="MobiDB-lite"/>
    </source>
</evidence>
<organism evidence="2 3">
    <name type="scientific">Ascobolus immersus RN42</name>
    <dbReference type="NCBI Taxonomy" id="1160509"/>
    <lineage>
        <taxon>Eukaryota</taxon>
        <taxon>Fungi</taxon>
        <taxon>Dikarya</taxon>
        <taxon>Ascomycota</taxon>
        <taxon>Pezizomycotina</taxon>
        <taxon>Pezizomycetes</taxon>
        <taxon>Pezizales</taxon>
        <taxon>Ascobolaceae</taxon>
        <taxon>Ascobolus</taxon>
    </lineage>
</organism>
<sequence>MPLVSFIFRPDRTVRTGPSLSSYRLSSDSSQPITTVEMPSSSQNTTTQEITSQTRSDGNPNSRLPVASASPYGPATIQRSNVKAPPRPQSPQARSISSNDPASDVSATAALYSYSKSAFESTLEEFTHTWYGNSPRGNNPALPTMLVDAINTNFTEPSETYLNHFATHWHVMNIFPPTAWKPVTSPSDSEDRYAGIGIPALFYPVAEDYLYFHTTCLYPYFLELNGKASETPDPRATARHRFRDFNNGRRAAMINELSFGHLRWRSPEGDIVFKPSYVRLVEMFVRSCIVEQMRLVREGADDGKIWMVCHNSSTLLGQFYRLISRSERIEGLLMKYLLDPGCNMEVVEGIKEASRGYDEYIAAQMAPYEPTTAE</sequence>
<feature type="compositionally biased region" description="Low complexity" evidence="1">
    <location>
        <begin position="19"/>
        <end position="30"/>
    </location>
</feature>
<feature type="compositionally biased region" description="Polar residues" evidence="1">
    <location>
        <begin position="90"/>
        <end position="101"/>
    </location>
</feature>
<dbReference type="AlphaFoldDB" id="A0A3N4HMW1"/>
<evidence type="ECO:0000313" key="2">
    <source>
        <dbReference type="EMBL" id="RPA75079.1"/>
    </source>
</evidence>
<keyword evidence="3" id="KW-1185">Reference proteome</keyword>